<proteinExistence type="predicted"/>
<evidence type="ECO:0000313" key="3">
    <source>
        <dbReference type="Proteomes" id="UP000008229"/>
    </source>
</evidence>
<dbReference type="STRING" id="469383.Cwoe_3378"/>
<dbReference type="RefSeq" id="WP_012934847.1">
    <property type="nucleotide sequence ID" value="NC_013739.1"/>
</dbReference>
<dbReference type="EMBL" id="CP001854">
    <property type="protein sequence ID" value="ADB51796.1"/>
    <property type="molecule type" value="Genomic_DNA"/>
</dbReference>
<name>D3FF79_CONWI</name>
<keyword evidence="3" id="KW-1185">Reference proteome</keyword>
<evidence type="ECO:0000256" key="1">
    <source>
        <dbReference type="SAM" id="MobiDB-lite"/>
    </source>
</evidence>
<dbReference type="Proteomes" id="UP000008229">
    <property type="component" value="Chromosome"/>
</dbReference>
<gene>
    <name evidence="2" type="ordered locus">Cwoe_3378</name>
</gene>
<protein>
    <submittedName>
        <fullName evidence="2">Uncharacterized protein</fullName>
    </submittedName>
</protein>
<reference evidence="2 3" key="1">
    <citation type="journal article" date="2010" name="Stand. Genomic Sci.">
        <title>Complete genome sequence of Conexibacter woesei type strain (ID131577).</title>
        <authorList>
            <person name="Pukall R."/>
            <person name="Lapidus A."/>
            <person name="Glavina Del Rio T."/>
            <person name="Copeland A."/>
            <person name="Tice H."/>
            <person name="Cheng J.-F."/>
            <person name="Lucas S."/>
            <person name="Chen F."/>
            <person name="Nolan M."/>
            <person name="Bruce D."/>
            <person name="Goodwin L."/>
            <person name="Pitluck S."/>
            <person name="Mavromatis K."/>
            <person name="Ivanova N."/>
            <person name="Ovchinnikova G."/>
            <person name="Pati A."/>
            <person name="Chen A."/>
            <person name="Palaniappan K."/>
            <person name="Land M."/>
            <person name="Hauser L."/>
            <person name="Chang Y.-J."/>
            <person name="Jeffries C.D."/>
            <person name="Chain P."/>
            <person name="Meincke L."/>
            <person name="Sims D."/>
            <person name="Brettin T."/>
            <person name="Detter J.C."/>
            <person name="Rohde M."/>
            <person name="Goeker M."/>
            <person name="Bristow J."/>
            <person name="Eisen J.A."/>
            <person name="Markowitz V."/>
            <person name="Kyrpides N.C."/>
            <person name="Klenk H.-P."/>
            <person name="Hugenholtz P."/>
        </authorList>
    </citation>
    <scope>NUCLEOTIDE SEQUENCE [LARGE SCALE GENOMIC DNA]</scope>
    <source>
        <strain evidence="3">DSM 14684 / CIP 108061 / JCM 11494 / NBRC 100937 / ID131577</strain>
    </source>
</reference>
<accession>D3FF79</accession>
<organism evidence="2 3">
    <name type="scientific">Conexibacter woesei (strain DSM 14684 / CCUG 47730 / CIP 108061 / JCM 11494 / NBRC 100937 / ID131577)</name>
    <dbReference type="NCBI Taxonomy" id="469383"/>
    <lineage>
        <taxon>Bacteria</taxon>
        <taxon>Bacillati</taxon>
        <taxon>Actinomycetota</taxon>
        <taxon>Thermoleophilia</taxon>
        <taxon>Solirubrobacterales</taxon>
        <taxon>Conexibacteraceae</taxon>
        <taxon>Conexibacter</taxon>
    </lineage>
</organism>
<evidence type="ECO:0000313" key="2">
    <source>
        <dbReference type="EMBL" id="ADB51796.1"/>
    </source>
</evidence>
<sequence length="109" mass="11765">MLAPRCVRAGRLPRRIAVRFQLAAAGDVRLVLERRRGDGAPRRCPRTTAGSRPHGSFSVVDRRSVPGRAGANAVTLLRAVRARLRPGTYLLTVTAGTATARSVPTVLKR</sequence>
<reference evidence="3" key="2">
    <citation type="submission" date="2010-01" db="EMBL/GenBank/DDBJ databases">
        <title>The complete genome of Conexibacter woesei DSM 14684.</title>
        <authorList>
            <consortium name="US DOE Joint Genome Institute (JGI-PGF)"/>
            <person name="Lucas S."/>
            <person name="Copeland A."/>
            <person name="Lapidus A."/>
            <person name="Glavina del Rio T."/>
            <person name="Dalin E."/>
            <person name="Tice H."/>
            <person name="Bruce D."/>
            <person name="Goodwin L."/>
            <person name="Pitluck S."/>
            <person name="Kyrpides N."/>
            <person name="Mavromatis K."/>
            <person name="Ivanova N."/>
            <person name="Mikhailova N."/>
            <person name="Chertkov O."/>
            <person name="Brettin T."/>
            <person name="Detter J.C."/>
            <person name="Han C."/>
            <person name="Larimer F."/>
            <person name="Land M."/>
            <person name="Hauser L."/>
            <person name="Markowitz V."/>
            <person name="Cheng J.-F."/>
            <person name="Hugenholtz P."/>
            <person name="Woyke T."/>
            <person name="Wu D."/>
            <person name="Pukall R."/>
            <person name="Steenblock K."/>
            <person name="Schneider S."/>
            <person name="Klenk H.-P."/>
            <person name="Eisen J.A."/>
        </authorList>
    </citation>
    <scope>NUCLEOTIDE SEQUENCE [LARGE SCALE GENOMIC DNA]</scope>
    <source>
        <strain evidence="3">DSM 14684 / CIP 108061 / JCM 11494 / NBRC 100937 / ID131577</strain>
    </source>
</reference>
<dbReference type="AlphaFoldDB" id="D3FF79"/>
<feature type="region of interest" description="Disordered" evidence="1">
    <location>
        <begin position="36"/>
        <end position="62"/>
    </location>
</feature>
<dbReference type="HOGENOM" id="CLU_2179362_0_0_11"/>
<dbReference type="KEGG" id="cwo:Cwoe_3378"/>